<feature type="domain" description="Transposase IS66 central" evidence="1">
    <location>
        <begin position="4"/>
        <end position="67"/>
    </location>
</feature>
<dbReference type="AlphaFoldDB" id="A0A517XWT2"/>
<dbReference type="PANTHER" id="PTHR33678:SF1">
    <property type="entry name" value="BLL1576 PROTEIN"/>
    <property type="match status" value="1"/>
</dbReference>
<accession>A0A517XWT2</accession>
<evidence type="ECO:0000313" key="3">
    <source>
        <dbReference type="Proteomes" id="UP000319576"/>
    </source>
</evidence>
<proteinExistence type="predicted"/>
<evidence type="ECO:0000313" key="2">
    <source>
        <dbReference type="EMBL" id="QDU21967.1"/>
    </source>
</evidence>
<reference evidence="2 3" key="1">
    <citation type="submission" date="2019-02" db="EMBL/GenBank/DDBJ databases">
        <title>Deep-cultivation of Planctomycetes and their phenomic and genomic characterization uncovers novel biology.</title>
        <authorList>
            <person name="Wiegand S."/>
            <person name="Jogler M."/>
            <person name="Boedeker C."/>
            <person name="Pinto D."/>
            <person name="Vollmers J."/>
            <person name="Rivas-Marin E."/>
            <person name="Kohn T."/>
            <person name="Peeters S.H."/>
            <person name="Heuer A."/>
            <person name="Rast P."/>
            <person name="Oberbeckmann S."/>
            <person name="Bunk B."/>
            <person name="Jeske O."/>
            <person name="Meyerdierks A."/>
            <person name="Storesund J.E."/>
            <person name="Kallscheuer N."/>
            <person name="Luecker S."/>
            <person name="Lage O.M."/>
            <person name="Pohl T."/>
            <person name="Merkel B.J."/>
            <person name="Hornburger P."/>
            <person name="Mueller R.-W."/>
            <person name="Bruemmer F."/>
            <person name="Labrenz M."/>
            <person name="Spormann A.M."/>
            <person name="Op den Camp H."/>
            <person name="Overmann J."/>
            <person name="Amann R."/>
            <person name="Jetten M.S.M."/>
            <person name="Mascher T."/>
            <person name="Medema M.H."/>
            <person name="Devos D.P."/>
            <person name="Kaster A.-K."/>
            <person name="Ovreas L."/>
            <person name="Rohde M."/>
            <person name="Galperin M.Y."/>
            <person name="Jogler C."/>
        </authorList>
    </citation>
    <scope>NUCLEOTIDE SEQUENCE [LARGE SCALE GENOMIC DNA]</scope>
    <source>
        <strain evidence="2 3">ETA_A1</strain>
    </source>
</reference>
<dbReference type="EMBL" id="CP036273">
    <property type="protein sequence ID" value="QDU21967.1"/>
    <property type="molecule type" value="Genomic_DNA"/>
</dbReference>
<dbReference type="InterPro" id="IPR004291">
    <property type="entry name" value="Transposase_IS66_central"/>
</dbReference>
<dbReference type="InterPro" id="IPR052344">
    <property type="entry name" value="Transposase-related"/>
</dbReference>
<gene>
    <name evidence="2" type="ORF">ETAA1_39420</name>
</gene>
<evidence type="ECO:0000259" key="1">
    <source>
        <dbReference type="Pfam" id="PF03050"/>
    </source>
</evidence>
<organism evidence="2 3">
    <name type="scientific">Urbifossiella limnaea</name>
    <dbReference type="NCBI Taxonomy" id="2528023"/>
    <lineage>
        <taxon>Bacteria</taxon>
        <taxon>Pseudomonadati</taxon>
        <taxon>Planctomycetota</taxon>
        <taxon>Planctomycetia</taxon>
        <taxon>Gemmatales</taxon>
        <taxon>Gemmataceae</taxon>
        <taxon>Urbifossiella</taxon>
    </lineage>
</organism>
<dbReference type="Proteomes" id="UP000319576">
    <property type="component" value="Chromosome"/>
</dbReference>
<sequence>MEARPGALPKSPLGTAIGYASNNWVALKRYLEESFLAIDNNLAERTLRAIALGRNNWGVIGSEVGGQTAAVLYSVVGTCKHLGIDSFAYLREALPGLFALGDKPTAEHLSDWLPDRWLLNRTRDHPIPATAAG</sequence>
<keyword evidence="3" id="KW-1185">Reference proteome</keyword>
<name>A0A517XWT2_9BACT</name>
<protein>
    <submittedName>
        <fullName evidence="2">Transposase IS66 family protein</fullName>
    </submittedName>
</protein>
<dbReference type="Pfam" id="PF03050">
    <property type="entry name" value="DDE_Tnp_IS66"/>
    <property type="match status" value="1"/>
</dbReference>
<dbReference type="KEGG" id="uli:ETAA1_39420"/>
<dbReference type="PANTHER" id="PTHR33678">
    <property type="entry name" value="BLL1576 PROTEIN"/>
    <property type="match status" value="1"/>
</dbReference>